<keyword evidence="8" id="KW-0677">Repeat</keyword>
<evidence type="ECO:0000256" key="2">
    <source>
        <dbReference type="ARBA" id="ARBA00002803"/>
    </source>
</evidence>
<dbReference type="GO" id="GO:0005829">
    <property type="term" value="C:cytosol"/>
    <property type="evidence" value="ECO:0007669"/>
    <property type="project" value="TreeGrafter"/>
</dbReference>
<keyword evidence="6" id="KW-0686">Riboflavin biosynthesis</keyword>
<dbReference type="PANTHER" id="PTHR21098">
    <property type="entry name" value="RIBOFLAVIN SYNTHASE ALPHA CHAIN"/>
    <property type="match status" value="1"/>
</dbReference>
<dbReference type="CDD" id="cd00402">
    <property type="entry name" value="Riboflavin_synthase_like"/>
    <property type="match status" value="1"/>
</dbReference>
<dbReference type="EC" id="2.5.1.9" evidence="4 9"/>
<dbReference type="PANTHER" id="PTHR21098:SF0">
    <property type="entry name" value="RIBOFLAVIN SYNTHASE"/>
    <property type="match status" value="1"/>
</dbReference>
<evidence type="ECO:0000256" key="10">
    <source>
        <dbReference type="PROSITE-ProRule" id="PRU00524"/>
    </source>
</evidence>
<evidence type="ECO:0000256" key="3">
    <source>
        <dbReference type="ARBA" id="ARBA00004887"/>
    </source>
</evidence>
<accession>A0A0M6W7W2</accession>
<evidence type="ECO:0000256" key="7">
    <source>
        <dbReference type="ARBA" id="ARBA00022679"/>
    </source>
</evidence>
<dbReference type="GO" id="GO:0004746">
    <property type="term" value="F:riboflavin synthase activity"/>
    <property type="evidence" value="ECO:0007669"/>
    <property type="project" value="UniProtKB-UniRule"/>
</dbReference>
<proteinExistence type="predicted"/>
<dbReference type="NCBIfam" id="NF006767">
    <property type="entry name" value="PRK09289.1"/>
    <property type="match status" value="1"/>
</dbReference>
<evidence type="ECO:0000256" key="8">
    <source>
        <dbReference type="ARBA" id="ARBA00022737"/>
    </source>
</evidence>
<evidence type="ECO:0000256" key="6">
    <source>
        <dbReference type="ARBA" id="ARBA00022619"/>
    </source>
</evidence>
<protein>
    <recommendedName>
        <fullName evidence="5 9">Riboflavin synthase</fullName>
        <ecNumber evidence="4 9">2.5.1.9</ecNumber>
    </recommendedName>
</protein>
<dbReference type="EMBL" id="CVRF01000004">
    <property type="protein sequence ID" value="CRK85437.1"/>
    <property type="molecule type" value="Genomic_DNA"/>
</dbReference>
<dbReference type="PIRSF" id="PIRSF000498">
    <property type="entry name" value="Riboflavin_syn_A"/>
    <property type="match status" value="1"/>
</dbReference>
<keyword evidence="13" id="KW-1185">Reference proteome</keyword>
<dbReference type="Gene3D" id="2.40.30.20">
    <property type="match status" value="2"/>
</dbReference>
<sequence length="204" mass="22850">MFTGIIKATAPIIKIIKKEDFHVHIMKFIPELLIGLETGASVAHNGCCLTVTNIEDEKVSFDLIKETLNLTNLGNLKVGDSVNIERAAKFNDEIGGHIISGHIITTAEIIKIFNSKFNCQIWLHINNPNIMKLIFYKGYIAIDGISLTIGNINKKSFCLNLIPETLSRTTFGEKRIGDLVNIEIDQQTKIIINTVKEFLKQKNN</sequence>
<dbReference type="NCBIfam" id="TIGR00187">
    <property type="entry name" value="ribE"/>
    <property type="match status" value="1"/>
</dbReference>
<feature type="domain" description="Lumazine-binding" evidence="11">
    <location>
        <begin position="98"/>
        <end position="195"/>
    </location>
</feature>
<reference evidence="13" key="1">
    <citation type="submission" date="2015-05" db="EMBL/GenBank/DDBJ databases">
        <authorList>
            <person name="Manzano-Marin A."/>
        </authorList>
    </citation>
    <scope>NUCLEOTIDE SEQUENCE [LARGE SCALE GENOMIC DNA]</scope>
    <source>
        <strain evidence="13">officinalis</strain>
    </source>
</reference>
<gene>
    <name evidence="12" type="primary">ribC</name>
    <name evidence="12" type="ORF">SOFFGTOCOR_0663</name>
</gene>
<dbReference type="PROSITE" id="PS51177">
    <property type="entry name" value="LUMAZINE_BIND"/>
    <property type="match status" value="2"/>
</dbReference>
<evidence type="ECO:0000313" key="12">
    <source>
        <dbReference type="EMBL" id="CRK85437.1"/>
    </source>
</evidence>
<dbReference type="InterPro" id="IPR001783">
    <property type="entry name" value="Lumazine-bd"/>
</dbReference>
<evidence type="ECO:0000256" key="5">
    <source>
        <dbReference type="ARBA" id="ARBA00013950"/>
    </source>
</evidence>
<dbReference type="AlphaFoldDB" id="A0A0M6W7W2"/>
<comment type="pathway">
    <text evidence="3">Cofactor biosynthesis; riboflavin biosynthesis; riboflavin from 2-hydroxy-3-oxobutyl phosphate and 5-amino-6-(D-ribitylamino)uracil: step 2/2.</text>
</comment>
<dbReference type="NCBIfam" id="NF009566">
    <property type="entry name" value="PRK13020.1"/>
    <property type="match status" value="1"/>
</dbReference>
<comment type="catalytic activity">
    <reaction evidence="1">
        <text>2 6,7-dimethyl-8-(1-D-ribityl)lumazine + H(+) = 5-amino-6-(D-ribitylamino)uracil + riboflavin</text>
        <dbReference type="Rhea" id="RHEA:20772"/>
        <dbReference type="ChEBI" id="CHEBI:15378"/>
        <dbReference type="ChEBI" id="CHEBI:15934"/>
        <dbReference type="ChEBI" id="CHEBI:57986"/>
        <dbReference type="ChEBI" id="CHEBI:58201"/>
        <dbReference type="EC" id="2.5.1.9"/>
    </reaction>
</comment>
<comment type="function">
    <text evidence="2">Catalyzes the dismutation of two molecules of 6,7-dimethyl-8-ribityllumazine, resulting in the formation of riboflavin and 5-amino-6-(D-ribitylamino)uracil.</text>
</comment>
<dbReference type="UniPathway" id="UPA00275">
    <property type="reaction ID" value="UER00405"/>
</dbReference>
<evidence type="ECO:0000256" key="4">
    <source>
        <dbReference type="ARBA" id="ARBA00012827"/>
    </source>
</evidence>
<evidence type="ECO:0000256" key="9">
    <source>
        <dbReference type="NCBIfam" id="TIGR00187"/>
    </source>
</evidence>
<dbReference type="Pfam" id="PF00677">
    <property type="entry name" value="Lum_binding"/>
    <property type="match status" value="2"/>
</dbReference>
<dbReference type="InterPro" id="IPR023366">
    <property type="entry name" value="ATP_synth_asu-like_sf"/>
</dbReference>
<evidence type="ECO:0000256" key="1">
    <source>
        <dbReference type="ARBA" id="ARBA00000968"/>
    </source>
</evidence>
<feature type="repeat" description="Lumazine-binding" evidence="10">
    <location>
        <begin position="98"/>
        <end position="195"/>
    </location>
</feature>
<feature type="domain" description="Lumazine-binding" evidence="11">
    <location>
        <begin position="1"/>
        <end position="97"/>
    </location>
</feature>
<name>A0A0M6W7W2_9GAMM</name>
<evidence type="ECO:0000259" key="11">
    <source>
        <dbReference type="PROSITE" id="PS51177"/>
    </source>
</evidence>
<dbReference type="InterPro" id="IPR017938">
    <property type="entry name" value="Riboflavin_synthase-like_b-brl"/>
</dbReference>
<dbReference type="Proteomes" id="UP000242301">
    <property type="component" value="Unassembled WGS sequence"/>
</dbReference>
<organism evidence="12 13">
    <name type="scientific">Candidatus Providencia siddallii</name>
    <dbReference type="NCBI Taxonomy" id="1715285"/>
    <lineage>
        <taxon>Bacteria</taxon>
        <taxon>Pseudomonadati</taxon>
        <taxon>Pseudomonadota</taxon>
        <taxon>Gammaproteobacteria</taxon>
        <taxon>Enterobacterales</taxon>
        <taxon>Morganellaceae</taxon>
        <taxon>Providencia</taxon>
    </lineage>
</organism>
<dbReference type="InterPro" id="IPR026017">
    <property type="entry name" value="Lumazine-bd_dom"/>
</dbReference>
<dbReference type="STRING" id="1715285.SOFFGTOCOR_0663"/>
<dbReference type="GO" id="GO:0009231">
    <property type="term" value="P:riboflavin biosynthetic process"/>
    <property type="evidence" value="ECO:0007669"/>
    <property type="project" value="UniProtKB-UniPathway"/>
</dbReference>
<evidence type="ECO:0000313" key="13">
    <source>
        <dbReference type="Proteomes" id="UP000242301"/>
    </source>
</evidence>
<keyword evidence="7 12" id="KW-0808">Transferase</keyword>
<feature type="repeat" description="Lumazine-binding" evidence="10">
    <location>
        <begin position="1"/>
        <end position="97"/>
    </location>
</feature>
<dbReference type="FunFam" id="2.40.30.20:FF:000003">
    <property type="entry name" value="Riboflavin synthase, alpha subunit"/>
    <property type="match status" value="1"/>
</dbReference>
<dbReference type="SUPFAM" id="SSF63380">
    <property type="entry name" value="Riboflavin synthase domain-like"/>
    <property type="match status" value="2"/>
</dbReference>